<dbReference type="SUPFAM" id="SSF51679">
    <property type="entry name" value="Bacterial luciferase-like"/>
    <property type="match status" value="1"/>
</dbReference>
<evidence type="ECO:0000256" key="4">
    <source>
        <dbReference type="ARBA" id="ARBA00023033"/>
    </source>
</evidence>
<evidence type="ECO:0000256" key="3">
    <source>
        <dbReference type="ARBA" id="ARBA00023002"/>
    </source>
</evidence>
<dbReference type="InterPro" id="IPR011251">
    <property type="entry name" value="Luciferase-like_dom"/>
</dbReference>
<evidence type="ECO:0000259" key="5">
    <source>
        <dbReference type="Pfam" id="PF00296"/>
    </source>
</evidence>
<keyword evidence="7" id="KW-1185">Reference proteome</keyword>
<keyword evidence="4" id="KW-0503">Monooxygenase</keyword>
<feature type="domain" description="Luciferase-like" evidence="5">
    <location>
        <begin position="17"/>
        <end position="319"/>
    </location>
</feature>
<keyword evidence="1" id="KW-0285">Flavoprotein</keyword>
<organism evidence="6 7">
    <name type="scientific">Polycladomyces zharkentensis</name>
    <dbReference type="NCBI Taxonomy" id="2807616"/>
    <lineage>
        <taxon>Bacteria</taxon>
        <taxon>Bacillati</taxon>
        <taxon>Bacillota</taxon>
        <taxon>Bacilli</taxon>
        <taxon>Bacillales</taxon>
        <taxon>Thermoactinomycetaceae</taxon>
        <taxon>Polycladomyces</taxon>
    </lineage>
</organism>
<dbReference type="InterPro" id="IPR036661">
    <property type="entry name" value="Luciferase-like_sf"/>
</dbReference>
<accession>A0ABS2WKL9</accession>
<dbReference type="RefSeq" id="WP_205495623.1">
    <property type="nucleotide sequence ID" value="NZ_JAFHAP010000009.1"/>
</dbReference>
<dbReference type="Gene3D" id="3.20.20.30">
    <property type="entry name" value="Luciferase-like domain"/>
    <property type="match status" value="1"/>
</dbReference>
<name>A0ABS2WKL9_9BACL</name>
<evidence type="ECO:0000256" key="1">
    <source>
        <dbReference type="ARBA" id="ARBA00022630"/>
    </source>
</evidence>
<evidence type="ECO:0000256" key="2">
    <source>
        <dbReference type="ARBA" id="ARBA00022643"/>
    </source>
</evidence>
<evidence type="ECO:0000313" key="6">
    <source>
        <dbReference type="EMBL" id="MBN2910047.1"/>
    </source>
</evidence>
<reference evidence="6" key="1">
    <citation type="journal article" date="2024" name="Int. J. Syst. Evol. Microbiol.">
        <title>Polycladomyces zharkentensis sp. nov., a novel thermophilic cellulose- and starch-degrading member of the Bacillota from a geothermal aquifer in Kazakhstan.</title>
        <authorList>
            <person name="Mashzhan A."/>
            <person name="Kistaubayeva A."/>
            <person name="Javier-Lopez R."/>
            <person name="Bissenova U."/>
            <person name="Bissenbay A."/>
            <person name="Birkeland N.K."/>
        </authorList>
    </citation>
    <scope>NUCLEOTIDE SEQUENCE</scope>
    <source>
        <strain evidence="6">ZKZ2T</strain>
    </source>
</reference>
<dbReference type="PANTHER" id="PTHR42847">
    <property type="entry name" value="ALKANESULFONATE MONOOXYGENASE"/>
    <property type="match status" value="1"/>
</dbReference>
<sequence>MKFAIWGSNISGGFLRSRVDQDTDGSFTYNLRLTQLADQLGIDFILFPTRYKGGLGGSNVSGGQLDPLAIVGPLAMVTERIHFISAVLPSFVPPVTLAKIGATLDHVSNGRWHMNLVSGWFQDEQEMFGIPWINHTERYQRSEEYLQIVKGLWQNDEFSFRGNYYEIKGGRMQPSPIQKPYPAIFQGGNSEEAQEMAGRQSDWYFMNGAPLEQLKQQMERVSAVAKKHHRRVRFAVNAFVIARETEKEAVKEYDDIVEHADLTAIRNFQHYAKGATGMWSQSASISDFVANNEGFRTGLIGSYQQVREKMEQLKQAGIDLVLMAFRFPLDELRPFQENVIKKIAGLVEK</sequence>
<comment type="caution">
    <text evidence="6">The sequence shown here is derived from an EMBL/GenBank/DDBJ whole genome shotgun (WGS) entry which is preliminary data.</text>
</comment>
<dbReference type="InterPro" id="IPR050172">
    <property type="entry name" value="SsuD_RutA_monooxygenase"/>
</dbReference>
<proteinExistence type="predicted"/>
<dbReference type="PANTHER" id="PTHR42847:SF4">
    <property type="entry name" value="ALKANESULFONATE MONOOXYGENASE-RELATED"/>
    <property type="match status" value="1"/>
</dbReference>
<dbReference type="Pfam" id="PF00296">
    <property type="entry name" value="Bac_luciferase"/>
    <property type="match status" value="1"/>
</dbReference>
<dbReference type="Proteomes" id="UP001177120">
    <property type="component" value="Unassembled WGS sequence"/>
</dbReference>
<evidence type="ECO:0000313" key="7">
    <source>
        <dbReference type="Proteomes" id="UP001177120"/>
    </source>
</evidence>
<dbReference type="CDD" id="cd01094">
    <property type="entry name" value="Alkanesulfonate_monoxygenase"/>
    <property type="match status" value="1"/>
</dbReference>
<gene>
    <name evidence="6" type="ORF">JQC72_11090</name>
</gene>
<keyword evidence="3" id="KW-0560">Oxidoreductase</keyword>
<protein>
    <submittedName>
        <fullName evidence="6">LLM class flavin-dependent oxidoreductase</fullName>
    </submittedName>
</protein>
<dbReference type="EMBL" id="JAFHAP010000009">
    <property type="protein sequence ID" value="MBN2910047.1"/>
    <property type="molecule type" value="Genomic_DNA"/>
</dbReference>
<keyword evidence="2" id="KW-0288">FMN</keyword>